<feature type="compositionally biased region" description="Basic and acidic residues" evidence="1">
    <location>
        <begin position="354"/>
        <end position="364"/>
    </location>
</feature>
<dbReference type="AlphaFoldDB" id="A0ABD7Z1B0"/>
<name>A0ABD7Z1B0_9NEIS</name>
<dbReference type="Gene3D" id="2.60.120.200">
    <property type="match status" value="1"/>
</dbReference>
<proteinExistence type="predicted"/>
<sequence length="364" mass="39859">MSVFVKIYAHHGWRYYLPLGVVKPEPVTVLPFTAAEYDNNCVWIDQLTGRNLLAYDDIEQTEGIYKIIDNQNALLLNSYRNDDNYPSDDSVNASGLFGNALTMRIKPGQFPDSSMLLCVLYGQKGRNSEKLMIAVENYQIITYYMALNDEDNIRKTETGIYINDSDQWASIGFNFCSNADAGLAGVYVNGEYEEVNILPLQQFDQFRIFSLTNWEMAYYEDAKIYPFNGAVCDVQVFKSPLSGEEFGAILDKYDDSEDIGTPFTEFETGGELMKMFINVIAPEVPPNPGSGIGNGDNNSNDNNGNNGNGNDNNGNDNNGIGNGGIGNGGIGNGGNNGDGNNVIYPPPPDPDSGDSGKERPLPNG</sequence>
<reference evidence="2 3" key="1">
    <citation type="submission" date="2023-08" db="EMBL/GenBank/DDBJ databases">
        <title>Complete genome sequences of 12 bacterial strains from the honey bee gut, resolved with long-read nanopore sequencing.</title>
        <authorList>
            <person name="Kwong W.K."/>
            <person name="Acheampong S."/>
            <person name="Polat M.F."/>
        </authorList>
    </citation>
    <scope>NUCLEOTIDE SEQUENCE [LARGE SCALE GENOMIC DNA]</scope>
    <source>
        <strain evidence="3">wkB9</strain>
    </source>
</reference>
<evidence type="ECO:0000313" key="3">
    <source>
        <dbReference type="Proteomes" id="UP001229773"/>
    </source>
</evidence>
<evidence type="ECO:0000313" key="2">
    <source>
        <dbReference type="EMBL" id="WLS98301.1"/>
    </source>
</evidence>
<dbReference type="Proteomes" id="UP001229773">
    <property type="component" value="Chromosome"/>
</dbReference>
<organism evidence="2 3">
    <name type="scientific">Snodgrassella alvi</name>
    <dbReference type="NCBI Taxonomy" id="1196083"/>
    <lineage>
        <taxon>Bacteria</taxon>
        <taxon>Pseudomonadati</taxon>
        <taxon>Pseudomonadota</taxon>
        <taxon>Betaproteobacteria</taxon>
        <taxon>Neisseriales</taxon>
        <taxon>Neisseriaceae</taxon>
        <taxon>Snodgrassella</taxon>
    </lineage>
</organism>
<protein>
    <submittedName>
        <fullName evidence="2">Uncharacterized protein</fullName>
    </submittedName>
</protein>
<feature type="region of interest" description="Disordered" evidence="1">
    <location>
        <begin position="286"/>
        <end position="364"/>
    </location>
</feature>
<dbReference type="GeneID" id="32536760"/>
<dbReference type="InterPro" id="IPR013320">
    <property type="entry name" value="ConA-like_dom_sf"/>
</dbReference>
<feature type="compositionally biased region" description="Gly residues" evidence="1">
    <location>
        <begin position="320"/>
        <end position="337"/>
    </location>
</feature>
<feature type="compositionally biased region" description="Low complexity" evidence="1">
    <location>
        <begin position="295"/>
        <end position="319"/>
    </location>
</feature>
<dbReference type="EMBL" id="CP132375">
    <property type="protein sequence ID" value="WLS98301.1"/>
    <property type="molecule type" value="Genomic_DNA"/>
</dbReference>
<accession>A0ABD7Z1B0</accession>
<evidence type="ECO:0000256" key="1">
    <source>
        <dbReference type="SAM" id="MobiDB-lite"/>
    </source>
</evidence>
<dbReference type="SUPFAM" id="SSF49899">
    <property type="entry name" value="Concanavalin A-like lectins/glucanases"/>
    <property type="match status" value="1"/>
</dbReference>
<gene>
    <name evidence="2" type="ORF">RAM05_10745</name>
</gene>
<dbReference type="RefSeq" id="WP_025331401.1">
    <property type="nucleotide sequence ID" value="NZ_CP132375.1"/>
</dbReference>